<accession>A0AAW0H2B4</accession>
<dbReference type="GO" id="GO:0003729">
    <property type="term" value="F:mRNA binding"/>
    <property type="evidence" value="ECO:0007669"/>
    <property type="project" value="TreeGrafter"/>
</dbReference>
<dbReference type="GO" id="GO:0005737">
    <property type="term" value="C:cytoplasm"/>
    <property type="evidence" value="ECO:0007669"/>
    <property type="project" value="TreeGrafter"/>
</dbReference>
<dbReference type="Proteomes" id="UP001488838">
    <property type="component" value="Unassembled WGS sequence"/>
</dbReference>
<organism evidence="5 6">
    <name type="scientific">Myodes glareolus</name>
    <name type="common">Bank vole</name>
    <name type="synonym">Clethrionomys glareolus</name>
    <dbReference type="NCBI Taxonomy" id="447135"/>
    <lineage>
        <taxon>Eukaryota</taxon>
        <taxon>Metazoa</taxon>
        <taxon>Chordata</taxon>
        <taxon>Craniata</taxon>
        <taxon>Vertebrata</taxon>
        <taxon>Euteleostomi</taxon>
        <taxon>Mammalia</taxon>
        <taxon>Eutheria</taxon>
        <taxon>Euarchontoglires</taxon>
        <taxon>Glires</taxon>
        <taxon>Rodentia</taxon>
        <taxon>Myomorpha</taxon>
        <taxon>Muroidea</taxon>
        <taxon>Cricetidae</taxon>
        <taxon>Arvicolinae</taxon>
        <taxon>Myodes</taxon>
    </lineage>
</organism>
<dbReference type="InterPro" id="IPR000504">
    <property type="entry name" value="RRM_dom"/>
</dbReference>
<dbReference type="PANTHER" id="PTHR48032">
    <property type="entry name" value="RNA-BINDING PROTEIN MUSASHI HOMOLOG RBP6"/>
    <property type="match status" value="1"/>
</dbReference>
<dbReference type="InterPro" id="IPR009003">
    <property type="entry name" value="Peptidase_S1_PA"/>
</dbReference>
<dbReference type="Gene3D" id="3.30.70.330">
    <property type="match status" value="1"/>
</dbReference>
<evidence type="ECO:0000256" key="1">
    <source>
        <dbReference type="ARBA" id="ARBA00022737"/>
    </source>
</evidence>
<keyword evidence="2 3" id="KW-0694">RNA-binding</keyword>
<dbReference type="GO" id="GO:0006417">
    <property type="term" value="P:regulation of translation"/>
    <property type="evidence" value="ECO:0007669"/>
    <property type="project" value="TreeGrafter"/>
</dbReference>
<dbReference type="EMBL" id="JBBHLL010001041">
    <property type="protein sequence ID" value="KAK7796721.1"/>
    <property type="molecule type" value="Genomic_DNA"/>
</dbReference>
<keyword evidence="1" id="KW-0677">Repeat</keyword>
<feature type="domain" description="RRM" evidence="4">
    <location>
        <begin position="141"/>
        <end position="220"/>
    </location>
</feature>
<dbReference type="PROSITE" id="PS50102">
    <property type="entry name" value="RRM"/>
    <property type="match status" value="1"/>
</dbReference>
<dbReference type="FunFam" id="3.30.70.330:FF:000025">
    <property type="entry name" value="RNA-binding protein Musashi homolog 2 isoform X1"/>
    <property type="match status" value="1"/>
</dbReference>
<dbReference type="GO" id="GO:0007417">
    <property type="term" value="P:central nervous system development"/>
    <property type="evidence" value="ECO:0007669"/>
    <property type="project" value="TreeGrafter"/>
</dbReference>
<gene>
    <name evidence="5" type="ORF">U0070_014572</name>
</gene>
<dbReference type="SUPFAM" id="SSF50494">
    <property type="entry name" value="Trypsin-like serine proteases"/>
    <property type="match status" value="1"/>
</dbReference>
<dbReference type="PANTHER" id="PTHR48032:SF10">
    <property type="entry name" value="RNA-BINDING PROTEIN MUSASHI HOMOLOG 2"/>
    <property type="match status" value="1"/>
</dbReference>
<reference evidence="5 6" key="1">
    <citation type="journal article" date="2023" name="bioRxiv">
        <title>Conserved and derived expression patterns and positive selection on dental genes reveal complex evolutionary context of ever-growing rodent molars.</title>
        <authorList>
            <person name="Calamari Z.T."/>
            <person name="Song A."/>
            <person name="Cohen E."/>
            <person name="Akter M."/>
            <person name="Roy R.D."/>
            <person name="Hallikas O."/>
            <person name="Christensen M.M."/>
            <person name="Li P."/>
            <person name="Marangoni P."/>
            <person name="Jernvall J."/>
            <person name="Klein O.D."/>
        </authorList>
    </citation>
    <scope>NUCLEOTIDE SEQUENCE [LARGE SCALE GENOMIC DNA]</scope>
    <source>
        <strain evidence="5">V071</strain>
    </source>
</reference>
<dbReference type="Pfam" id="PF00076">
    <property type="entry name" value="RRM_1"/>
    <property type="match status" value="1"/>
</dbReference>
<evidence type="ECO:0000313" key="6">
    <source>
        <dbReference type="Proteomes" id="UP001488838"/>
    </source>
</evidence>
<keyword evidence="6" id="KW-1185">Reference proteome</keyword>
<evidence type="ECO:0000259" key="4">
    <source>
        <dbReference type="PROSITE" id="PS50102"/>
    </source>
</evidence>
<protein>
    <recommendedName>
        <fullName evidence="4">RRM domain-containing protein</fullName>
    </recommendedName>
</protein>
<dbReference type="InterPro" id="IPR012677">
    <property type="entry name" value="Nucleotide-bd_a/b_plait_sf"/>
</dbReference>
<dbReference type="SUPFAM" id="SSF54928">
    <property type="entry name" value="RNA-binding domain, RBD"/>
    <property type="match status" value="1"/>
</dbReference>
<comment type="caution">
    <text evidence="5">The sequence shown here is derived from an EMBL/GenBank/DDBJ whole genome shotgun (WGS) entry which is preliminary data.</text>
</comment>
<name>A0AAW0H2B4_MYOGA</name>
<evidence type="ECO:0000256" key="3">
    <source>
        <dbReference type="PROSITE-ProRule" id="PRU00176"/>
    </source>
</evidence>
<sequence>IQRASPVLCLLKNRWELVGLIQKTSRICQNPTVIIRIAPYFAWMKQFIKASKRCMEGGLRPALVFGSLSRNCSVSLVKLGSQVPRTGLPKLTKPARAFSDTCCFCITCWDFGGGGWGHFTMEANGSSGTLGSTSDSQSDPCKMFIGGLSWKTSPDSLRDYFSKFGEIRECMVMRDPTIKHSRGFGFVTFADPASVDKVLGQFHHELHSKTIDPKVAFSRPQGLCNDGGCTQDAKILTRLTRGAERP</sequence>
<proteinExistence type="predicted"/>
<dbReference type="SMART" id="SM00360">
    <property type="entry name" value="RRM"/>
    <property type="match status" value="1"/>
</dbReference>
<dbReference type="AlphaFoldDB" id="A0AAW0H2B4"/>
<evidence type="ECO:0000313" key="5">
    <source>
        <dbReference type="EMBL" id="KAK7796721.1"/>
    </source>
</evidence>
<evidence type="ECO:0000256" key="2">
    <source>
        <dbReference type="ARBA" id="ARBA00022884"/>
    </source>
</evidence>
<feature type="non-terminal residue" evidence="5">
    <location>
        <position position="1"/>
    </location>
</feature>
<dbReference type="InterPro" id="IPR035979">
    <property type="entry name" value="RBD_domain_sf"/>
</dbReference>